<proteinExistence type="predicted"/>
<keyword evidence="2" id="KW-1185">Reference proteome</keyword>
<gene>
    <name evidence="1" type="ORF">C8D89_12726</name>
</gene>
<comment type="caution">
    <text evidence="1">The sequence shown here is derived from an EMBL/GenBank/DDBJ whole genome shotgun (WGS) entry which is preliminary data.</text>
</comment>
<accession>A0A2U1EB18</accession>
<dbReference type="AlphaFoldDB" id="A0A2U1EB18"/>
<evidence type="ECO:0000313" key="2">
    <source>
        <dbReference type="Proteomes" id="UP000245639"/>
    </source>
</evidence>
<organism evidence="1 2">
    <name type="scientific">Actinomycetospora cinnamomea</name>
    <dbReference type="NCBI Taxonomy" id="663609"/>
    <lineage>
        <taxon>Bacteria</taxon>
        <taxon>Bacillati</taxon>
        <taxon>Actinomycetota</taxon>
        <taxon>Actinomycetes</taxon>
        <taxon>Pseudonocardiales</taxon>
        <taxon>Pseudonocardiaceae</taxon>
        <taxon>Actinomycetospora</taxon>
    </lineage>
</organism>
<name>A0A2U1EB18_9PSEU</name>
<sequence length="258" mass="27426">MDLVGVAVVGVGTRGDGSGAAVTTVITLDGRSGSRPLSYCTPQACYRIVVSTPRAEPDLWHEYLAGAARSYGAYGVEGVLELGHIRDGSSTSLFFVAFSPDGEVVGGMRAQGPYTSADQAHALAEWDRDPGRPRVRALIEQRLPDGVVESKSAWVARGFVGRRELVGCFSRGPLHASTILGARWALGTSAVHTLPMWTSTGAVVATGLDAVGYPDDRYRTHLLWWDRWALPTTVPDGVRRALDAETAQLLSPVVPAGA</sequence>
<dbReference type="Proteomes" id="UP000245639">
    <property type="component" value="Unassembled WGS sequence"/>
</dbReference>
<reference evidence="1 2" key="1">
    <citation type="submission" date="2018-04" db="EMBL/GenBank/DDBJ databases">
        <title>Genomic Encyclopedia of Type Strains, Phase IV (KMG-IV): sequencing the most valuable type-strain genomes for metagenomic binning, comparative biology and taxonomic classification.</title>
        <authorList>
            <person name="Goeker M."/>
        </authorList>
    </citation>
    <scope>NUCLEOTIDE SEQUENCE [LARGE SCALE GENOMIC DNA]</scope>
    <source>
        <strain evidence="1 2">DSM 45771</strain>
    </source>
</reference>
<protein>
    <submittedName>
        <fullName evidence="1">Uncharacterized protein</fullName>
    </submittedName>
</protein>
<dbReference type="EMBL" id="QEKW01000027">
    <property type="protein sequence ID" value="PVY96899.1"/>
    <property type="molecule type" value="Genomic_DNA"/>
</dbReference>
<evidence type="ECO:0000313" key="1">
    <source>
        <dbReference type="EMBL" id="PVY96899.1"/>
    </source>
</evidence>